<dbReference type="PANTHER" id="PTHR43280:SF29">
    <property type="entry name" value="ARAC-FAMILY TRANSCRIPTIONAL REGULATOR"/>
    <property type="match status" value="1"/>
</dbReference>
<evidence type="ECO:0000313" key="6">
    <source>
        <dbReference type="Proteomes" id="UP000772618"/>
    </source>
</evidence>
<gene>
    <name evidence="5" type="ORF">KK060_08860</name>
</gene>
<organism evidence="5 6">
    <name type="scientific">Chryseosolibacter indicus</name>
    <dbReference type="NCBI Taxonomy" id="2782351"/>
    <lineage>
        <taxon>Bacteria</taxon>
        <taxon>Pseudomonadati</taxon>
        <taxon>Bacteroidota</taxon>
        <taxon>Cytophagia</taxon>
        <taxon>Cytophagales</taxon>
        <taxon>Chryseotaleaceae</taxon>
        <taxon>Chryseosolibacter</taxon>
    </lineage>
</organism>
<keyword evidence="2" id="KW-0238">DNA-binding</keyword>
<feature type="domain" description="HTH araC/xylS-type" evidence="4">
    <location>
        <begin position="27"/>
        <end position="127"/>
    </location>
</feature>
<sequence>MADIHRRRSSSYSISPDSSHALYDKLQDLIAKEKIHLNPELKISAIAHKLDTNVKYLSQIIQNETGRTFIEFINEKRIEEVKQRLSNPAYSHYTIIGIAEECGFQSKSTFTRVFKKTTGFLPKDYRN</sequence>
<name>A0ABS5VRH1_9BACT</name>
<dbReference type="InterPro" id="IPR018060">
    <property type="entry name" value="HTH_AraC"/>
</dbReference>
<dbReference type="InterPro" id="IPR020449">
    <property type="entry name" value="Tscrpt_reg_AraC-type_HTH"/>
</dbReference>
<keyword evidence="3" id="KW-0804">Transcription</keyword>
<keyword evidence="1" id="KW-0805">Transcription regulation</keyword>
<dbReference type="PANTHER" id="PTHR43280">
    <property type="entry name" value="ARAC-FAMILY TRANSCRIPTIONAL REGULATOR"/>
    <property type="match status" value="1"/>
</dbReference>
<proteinExistence type="predicted"/>
<comment type="caution">
    <text evidence="5">The sequence shown here is derived from an EMBL/GenBank/DDBJ whole genome shotgun (WGS) entry which is preliminary data.</text>
</comment>
<dbReference type="PROSITE" id="PS00041">
    <property type="entry name" value="HTH_ARAC_FAMILY_1"/>
    <property type="match status" value="1"/>
</dbReference>
<dbReference type="InterPro" id="IPR018062">
    <property type="entry name" value="HTH_AraC-typ_CS"/>
</dbReference>
<evidence type="ECO:0000259" key="4">
    <source>
        <dbReference type="PROSITE" id="PS01124"/>
    </source>
</evidence>
<evidence type="ECO:0000313" key="5">
    <source>
        <dbReference type="EMBL" id="MBT1703387.1"/>
    </source>
</evidence>
<dbReference type="Proteomes" id="UP000772618">
    <property type="component" value="Unassembled WGS sequence"/>
</dbReference>
<evidence type="ECO:0000256" key="1">
    <source>
        <dbReference type="ARBA" id="ARBA00023015"/>
    </source>
</evidence>
<dbReference type="SMART" id="SM00342">
    <property type="entry name" value="HTH_ARAC"/>
    <property type="match status" value="1"/>
</dbReference>
<dbReference type="RefSeq" id="WP_254153351.1">
    <property type="nucleotide sequence ID" value="NZ_JAHESD010000014.1"/>
</dbReference>
<dbReference type="InterPro" id="IPR009057">
    <property type="entry name" value="Homeodomain-like_sf"/>
</dbReference>
<evidence type="ECO:0000256" key="2">
    <source>
        <dbReference type="ARBA" id="ARBA00023125"/>
    </source>
</evidence>
<evidence type="ECO:0000256" key="3">
    <source>
        <dbReference type="ARBA" id="ARBA00023163"/>
    </source>
</evidence>
<dbReference type="PRINTS" id="PR00032">
    <property type="entry name" value="HTHARAC"/>
</dbReference>
<dbReference type="EMBL" id="JAHESD010000014">
    <property type="protein sequence ID" value="MBT1703387.1"/>
    <property type="molecule type" value="Genomic_DNA"/>
</dbReference>
<accession>A0ABS5VRH1</accession>
<protein>
    <submittedName>
        <fullName evidence="5">Helix-turn-helix transcriptional regulator</fullName>
    </submittedName>
</protein>
<dbReference type="PROSITE" id="PS01124">
    <property type="entry name" value="HTH_ARAC_FAMILY_2"/>
    <property type="match status" value="1"/>
</dbReference>
<keyword evidence="6" id="KW-1185">Reference proteome</keyword>
<dbReference type="SUPFAM" id="SSF46689">
    <property type="entry name" value="Homeodomain-like"/>
    <property type="match status" value="1"/>
</dbReference>
<dbReference type="Gene3D" id="1.10.10.60">
    <property type="entry name" value="Homeodomain-like"/>
    <property type="match status" value="2"/>
</dbReference>
<dbReference type="Pfam" id="PF12833">
    <property type="entry name" value="HTH_18"/>
    <property type="match status" value="1"/>
</dbReference>
<reference evidence="5 6" key="1">
    <citation type="submission" date="2021-05" db="EMBL/GenBank/DDBJ databases">
        <title>A Polyphasic approach of four new species of the genus Ohtaekwangia: Ohtaekwangia histidinii sp. nov., Ohtaekwangia cretensis sp. nov., Ohtaekwangia indiensis sp. nov., Ohtaekwangia reichenbachii sp. nov. from diverse environment.</title>
        <authorList>
            <person name="Octaviana S."/>
        </authorList>
    </citation>
    <scope>NUCLEOTIDE SEQUENCE [LARGE SCALE GENOMIC DNA]</scope>
    <source>
        <strain evidence="5 6">PWU20</strain>
    </source>
</reference>